<accession>A0A2H3NRE6</accession>
<name>A0A2H3NRE6_9BACT</name>
<evidence type="ECO:0000259" key="1">
    <source>
        <dbReference type="Pfam" id="PF21880"/>
    </source>
</evidence>
<gene>
    <name evidence="2" type="ORF">CRI93_04875</name>
</gene>
<feature type="domain" description="DUF6916" evidence="1">
    <location>
        <begin position="7"/>
        <end position="93"/>
    </location>
</feature>
<keyword evidence="3" id="KW-1185">Reference proteome</keyword>
<sequence length="109" mass="12062">MSTLSKREHFEGKEGMTLKVHLDEQTTAELTQIDYNDKSNEQVDGFSAVFEGPVDQAFDQDLHRVEHPDAGPGELFLVPVVGGDPQKRHYELTVANLKDKPPGGDTKGE</sequence>
<comment type="caution">
    <text evidence="2">The sequence shown here is derived from an EMBL/GenBank/DDBJ whole genome shotgun (WGS) entry which is preliminary data.</text>
</comment>
<organism evidence="2 3">
    <name type="scientific">Longimonas halophila</name>
    <dbReference type="NCBI Taxonomy" id="1469170"/>
    <lineage>
        <taxon>Bacteria</taxon>
        <taxon>Pseudomonadati</taxon>
        <taxon>Rhodothermota</taxon>
        <taxon>Rhodothermia</taxon>
        <taxon>Rhodothermales</taxon>
        <taxon>Salisaetaceae</taxon>
        <taxon>Longimonas</taxon>
    </lineage>
</organism>
<dbReference type="InterPro" id="IPR054209">
    <property type="entry name" value="DUF6916"/>
</dbReference>
<dbReference type="OrthoDB" id="2662782at2"/>
<dbReference type="Pfam" id="PF21880">
    <property type="entry name" value="DUF6916"/>
    <property type="match status" value="1"/>
</dbReference>
<dbReference type="EMBL" id="PDEP01000003">
    <property type="protein sequence ID" value="PEN08449.1"/>
    <property type="molecule type" value="Genomic_DNA"/>
</dbReference>
<evidence type="ECO:0000313" key="3">
    <source>
        <dbReference type="Proteomes" id="UP000221024"/>
    </source>
</evidence>
<dbReference type="Proteomes" id="UP000221024">
    <property type="component" value="Unassembled WGS sequence"/>
</dbReference>
<protein>
    <recommendedName>
        <fullName evidence="1">DUF6916 domain-containing protein</fullName>
    </recommendedName>
</protein>
<dbReference type="AlphaFoldDB" id="A0A2H3NRE6"/>
<proteinExistence type="predicted"/>
<reference evidence="2 3" key="1">
    <citation type="submission" date="2017-10" db="EMBL/GenBank/DDBJ databases">
        <title>Draft genome of Longimonas halophila.</title>
        <authorList>
            <person name="Goh K.M."/>
            <person name="Shamsir M.S."/>
            <person name="Lim S.W."/>
        </authorList>
    </citation>
    <scope>NUCLEOTIDE SEQUENCE [LARGE SCALE GENOMIC DNA]</scope>
    <source>
        <strain evidence="2 3">KCTC 42399</strain>
    </source>
</reference>
<dbReference type="RefSeq" id="WP_098061490.1">
    <property type="nucleotide sequence ID" value="NZ_PDEP01000003.1"/>
</dbReference>
<evidence type="ECO:0000313" key="2">
    <source>
        <dbReference type="EMBL" id="PEN08449.1"/>
    </source>
</evidence>